<dbReference type="Pfam" id="PF00089">
    <property type="entry name" value="Trypsin"/>
    <property type="match status" value="1"/>
</dbReference>
<dbReference type="Gene3D" id="2.40.10.10">
    <property type="entry name" value="Trypsin-like serine proteases"/>
    <property type="match status" value="1"/>
</dbReference>
<dbReference type="InterPro" id="IPR009003">
    <property type="entry name" value="Peptidase_S1_PA"/>
</dbReference>
<reference evidence="2" key="1">
    <citation type="submission" date="2018-05" db="EMBL/GenBank/DDBJ databases">
        <authorList>
            <person name="Lanie J.A."/>
            <person name="Ng W.-L."/>
            <person name="Kazmierczak K.M."/>
            <person name="Andrzejewski T.M."/>
            <person name="Davidsen T.M."/>
            <person name="Wayne K.J."/>
            <person name="Tettelin H."/>
            <person name="Glass J.I."/>
            <person name="Rusch D."/>
            <person name="Podicherti R."/>
            <person name="Tsui H.-C.T."/>
            <person name="Winkler M.E."/>
        </authorList>
    </citation>
    <scope>NUCLEOTIDE SEQUENCE</scope>
</reference>
<dbReference type="InterPro" id="IPR043504">
    <property type="entry name" value="Peptidase_S1_PA_chymotrypsin"/>
</dbReference>
<dbReference type="SUPFAM" id="SSF50494">
    <property type="entry name" value="Trypsin-like serine proteases"/>
    <property type="match status" value="1"/>
</dbReference>
<sequence>MIPNVVKLFIIALLFAGITSGKEQVAEKPTFRYCGGWRGYHTDSKRIGTGTVILISPSWALTATHVARAKALTPNKRRVELRFGPDNTVRVEKAFLAPKGDLALLQLKRPIKSVEPVSLLKNSLIEKDGVVKFTLVGHSGGLHFHRDRRAKGTGLQAKHITKKADNPGKAGDSGGGWVIESSDKKEHVLFGIIHGGGRATQPV</sequence>
<dbReference type="InterPro" id="IPR001254">
    <property type="entry name" value="Trypsin_dom"/>
</dbReference>
<organism evidence="2">
    <name type="scientific">marine metagenome</name>
    <dbReference type="NCBI Taxonomy" id="408172"/>
    <lineage>
        <taxon>unclassified sequences</taxon>
        <taxon>metagenomes</taxon>
        <taxon>ecological metagenomes</taxon>
    </lineage>
</organism>
<protein>
    <recommendedName>
        <fullName evidence="1">Peptidase S1 domain-containing protein</fullName>
    </recommendedName>
</protein>
<evidence type="ECO:0000259" key="1">
    <source>
        <dbReference type="Pfam" id="PF00089"/>
    </source>
</evidence>
<feature type="domain" description="Peptidase S1" evidence="1">
    <location>
        <begin position="51"/>
        <end position="197"/>
    </location>
</feature>
<dbReference type="GO" id="GO:0006508">
    <property type="term" value="P:proteolysis"/>
    <property type="evidence" value="ECO:0007669"/>
    <property type="project" value="InterPro"/>
</dbReference>
<dbReference type="EMBL" id="UINC01155506">
    <property type="protein sequence ID" value="SVD51390.1"/>
    <property type="molecule type" value="Genomic_DNA"/>
</dbReference>
<proteinExistence type="predicted"/>
<name>A0A382VYD7_9ZZZZ</name>
<evidence type="ECO:0000313" key="2">
    <source>
        <dbReference type="EMBL" id="SVD51390.1"/>
    </source>
</evidence>
<accession>A0A382VYD7</accession>
<gene>
    <name evidence="2" type="ORF">METZ01_LOCUS404244</name>
</gene>
<dbReference type="GO" id="GO:0004252">
    <property type="term" value="F:serine-type endopeptidase activity"/>
    <property type="evidence" value="ECO:0007669"/>
    <property type="project" value="InterPro"/>
</dbReference>
<feature type="non-terminal residue" evidence="2">
    <location>
        <position position="203"/>
    </location>
</feature>
<dbReference type="AlphaFoldDB" id="A0A382VYD7"/>